<organism evidence="1 2">
    <name type="scientific">Nyssa sinensis</name>
    <dbReference type="NCBI Taxonomy" id="561372"/>
    <lineage>
        <taxon>Eukaryota</taxon>
        <taxon>Viridiplantae</taxon>
        <taxon>Streptophyta</taxon>
        <taxon>Embryophyta</taxon>
        <taxon>Tracheophyta</taxon>
        <taxon>Spermatophyta</taxon>
        <taxon>Magnoliopsida</taxon>
        <taxon>eudicotyledons</taxon>
        <taxon>Gunneridae</taxon>
        <taxon>Pentapetalae</taxon>
        <taxon>asterids</taxon>
        <taxon>Cornales</taxon>
        <taxon>Nyssaceae</taxon>
        <taxon>Nyssa</taxon>
    </lineage>
</organism>
<sequence>MTGGTQTVDRFPFCCSEVDAALFQIMRFCLRWIELLDNPRDEGNASRCRENGWHGVGLKQEISEVEVDTKLENPAQAKFESEQLMGEGVARKQQLRQGSKDLVEIESSGGEQAQSLMDYSLSRHYMQEKELDPYCWANRMIEELIRGSGAAESVGLDWIR</sequence>
<proteinExistence type="predicted"/>
<keyword evidence="2" id="KW-1185">Reference proteome</keyword>
<gene>
    <name evidence="1" type="ORF">F0562_013356</name>
</gene>
<accession>A0A5J4ZK83</accession>
<name>A0A5J4ZK83_9ASTE</name>
<evidence type="ECO:0000313" key="1">
    <source>
        <dbReference type="EMBL" id="KAA8519100.1"/>
    </source>
</evidence>
<dbReference type="AlphaFoldDB" id="A0A5J4ZK83"/>
<dbReference type="Proteomes" id="UP000325577">
    <property type="component" value="Linkage Group LG6"/>
</dbReference>
<dbReference type="EMBL" id="CM018049">
    <property type="protein sequence ID" value="KAA8519100.1"/>
    <property type="molecule type" value="Genomic_DNA"/>
</dbReference>
<protein>
    <submittedName>
        <fullName evidence="1">Uncharacterized protein</fullName>
    </submittedName>
</protein>
<reference evidence="1 2" key="1">
    <citation type="submission" date="2019-09" db="EMBL/GenBank/DDBJ databases">
        <title>A chromosome-level genome assembly of the Chinese tupelo Nyssa sinensis.</title>
        <authorList>
            <person name="Yang X."/>
            <person name="Kang M."/>
            <person name="Yang Y."/>
            <person name="Xiong H."/>
            <person name="Wang M."/>
            <person name="Zhang Z."/>
            <person name="Wang Z."/>
            <person name="Wu H."/>
            <person name="Ma T."/>
            <person name="Liu J."/>
            <person name="Xi Z."/>
        </authorList>
    </citation>
    <scope>NUCLEOTIDE SEQUENCE [LARGE SCALE GENOMIC DNA]</scope>
    <source>
        <strain evidence="1">J267</strain>
        <tissue evidence="1">Leaf</tissue>
    </source>
</reference>
<evidence type="ECO:0000313" key="2">
    <source>
        <dbReference type="Proteomes" id="UP000325577"/>
    </source>
</evidence>